<protein>
    <submittedName>
        <fullName evidence="8">TonB-dependent receptor-like protein</fullName>
    </submittedName>
</protein>
<dbReference type="Proteomes" id="UP000320653">
    <property type="component" value="Unassembled WGS sequence"/>
</dbReference>
<keyword evidence="3 7" id="KW-1134">Transmembrane beta strand</keyword>
<proteinExistence type="inferred from homology"/>
<evidence type="ECO:0000313" key="9">
    <source>
        <dbReference type="Proteomes" id="UP000320653"/>
    </source>
</evidence>
<dbReference type="RefSeq" id="WP_281407233.1">
    <property type="nucleotide sequence ID" value="NZ_VIWP01000001.1"/>
</dbReference>
<dbReference type="PANTHER" id="PTHR32552">
    <property type="entry name" value="FERRICHROME IRON RECEPTOR-RELATED"/>
    <property type="match status" value="1"/>
</dbReference>
<keyword evidence="5 7" id="KW-0472">Membrane</keyword>
<organism evidence="8 9">
    <name type="scientific">Neorhizobium alkalisoli</name>
    <dbReference type="NCBI Taxonomy" id="528178"/>
    <lineage>
        <taxon>Bacteria</taxon>
        <taxon>Pseudomonadati</taxon>
        <taxon>Pseudomonadota</taxon>
        <taxon>Alphaproteobacteria</taxon>
        <taxon>Hyphomicrobiales</taxon>
        <taxon>Rhizobiaceae</taxon>
        <taxon>Rhizobium/Agrobacterium group</taxon>
        <taxon>Neorhizobium</taxon>
    </lineage>
</organism>
<dbReference type="Gene3D" id="2.40.170.20">
    <property type="entry name" value="TonB-dependent receptor, beta-barrel domain"/>
    <property type="match status" value="1"/>
</dbReference>
<evidence type="ECO:0000256" key="7">
    <source>
        <dbReference type="PROSITE-ProRule" id="PRU01360"/>
    </source>
</evidence>
<dbReference type="PROSITE" id="PS52016">
    <property type="entry name" value="TONB_DEPENDENT_REC_3"/>
    <property type="match status" value="1"/>
</dbReference>
<evidence type="ECO:0000256" key="1">
    <source>
        <dbReference type="ARBA" id="ARBA00004571"/>
    </source>
</evidence>
<comment type="subcellular location">
    <subcellularLocation>
        <location evidence="1 7">Cell outer membrane</location>
        <topology evidence="1 7">Multi-pass membrane protein</topology>
    </subcellularLocation>
</comment>
<evidence type="ECO:0000256" key="6">
    <source>
        <dbReference type="ARBA" id="ARBA00023237"/>
    </source>
</evidence>
<dbReference type="GO" id="GO:0009279">
    <property type="term" value="C:cell outer membrane"/>
    <property type="evidence" value="ECO:0007669"/>
    <property type="project" value="UniProtKB-SubCell"/>
</dbReference>
<evidence type="ECO:0000256" key="3">
    <source>
        <dbReference type="ARBA" id="ARBA00022452"/>
    </source>
</evidence>
<dbReference type="GO" id="GO:0015344">
    <property type="term" value="F:siderophore uptake transmembrane transporter activity"/>
    <property type="evidence" value="ECO:0007669"/>
    <property type="project" value="TreeGrafter"/>
</dbReference>
<keyword evidence="9" id="KW-1185">Reference proteome</keyword>
<keyword evidence="2 7" id="KW-0813">Transport</keyword>
<dbReference type="InterPro" id="IPR039426">
    <property type="entry name" value="TonB-dep_rcpt-like"/>
</dbReference>
<dbReference type="SUPFAM" id="SSF56935">
    <property type="entry name" value="Porins"/>
    <property type="match status" value="1"/>
</dbReference>
<dbReference type="InterPro" id="IPR036942">
    <property type="entry name" value="Beta-barrel_TonB_sf"/>
</dbReference>
<dbReference type="EMBL" id="VIWP01000001">
    <property type="protein sequence ID" value="TWF59047.1"/>
    <property type="molecule type" value="Genomic_DNA"/>
</dbReference>
<keyword evidence="6 7" id="KW-0998">Cell outer membrane</keyword>
<comment type="similarity">
    <text evidence="7">Belongs to the TonB-dependent receptor family.</text>
</comment>
<dbReference type="AlphaFoldDB" id="A0A561R8Y1"/>
<keyword evidence="4 7" id="KW-0812">Transmembrane</keyword>
<gene>
    <name evidence="8" type="ORF">FHW37_101851</name>
</gene>
<evidence type="ECO:0000256" key="2">
    <source>
        <dbReference type="ARBA" id="ARBA00022448"/>
    </source>
</evidence>
<reference evidence="8 9" key="1">
    <citation type="submission" date="2019-06" db="EMBL/GenBank/DDBJ databases">
        <title>Sorghum-associated microbial communities from plants grown in Nebraska, USA.</title>
        <authorList>
            <person name="Schachtman D."/>
        </authorList>
    </citation>
    <scope>NUCLEOTIDE SEQUENCE [LARGE SCALE GENOMIC DNA]</scope>
    <source>
        <strain evidence="8 9">1225</strain>
    </source>
</reference>
<comment type="caution">
    <text evidence="8">The sequence shown here is derived from an EMBL/GenBank/DDBJ whole genome shotgun (WGS) entry which is preliminary data.</text>
</comment>
<accession>A0A561R8Y1</accession>
<keyword evidence="8" id="KW-0675">Receptor</keyword>
<name>A0A561R8Y1_9HYPH</name>
<dbReference type="PANTHER" id="PTHR32552:SF85">
    <property type="entry name" value="BLL7968 PROTEIN"/>
    <property type="match status" value="1"/>
</dbReference>
<evidence type="ECO:0000313" key="8">
    <source>
        <dbReference type="EMBL" id="TWF59047.1"/>
    </source>
</evidence>
<sequence length="97" mass="10715">MISASFFGTENTLKVGGGVRAKSKRAGVYSNEYFLPGYAVADAFAAYTIQSERPVTFQLNLKNIFDKTYYTSSIYASNLGNQIGEPFEATLSVRMDF</sequence>
<evidence type="ECO:0000256" key="4">
    <source>
        <dbReference type="ARBA" id="ARBA00022692"/>
    </source>
</evidence>
<evidence type="ECO:0000256" key="5">
    <source>
        <dbReference type="ARBA" id="ARBA00023136"/>
    </source>
</evidence>